<dbReference type="AlphaFoldDB" id="A0A9P7K6N1"/>
<dbReference type="Proteomes" id="UP000717328">
    <property type="component" value="Unassembled WGS sequence"/>
</dbReference>
<dbReference type="EMBL" id="JABCKI010005734">
    <property type="protein sequence ID" value="KAG5639028.1"/>
    <property type="molecule type" value="Genomic_DNA"/>
</dbReference>
<evidence type="ECO:0000313" key="1">
    <source>
        <dbReference type="EMBL" id="KAG5639028.1"/>
    </source>
</evidence>
<reference evidence="1" key="2">
    <citation type="submission" date="2021-10" db="EMBL/GenBank/DDBJ databases">
        <title>Phylogenomics reveals ancestral predisposition of the termite-cultivated fungus Termitomyces towards a domesticated lifestyle.</title>
        <authorList>
            <person name="Auxier B."/>
            <person name="Grum-Grzhimaylo A."/>
            <person name="Cardenas M.E."/>
            <person name="Lodge J.D."/>
            <person name="Laessoe T."/>
            <person name="Pedersen O."/>
            <person name="Smith M.E."/>
            <person name="Kuyper T.W."/>
            <person name="Franco-Molano E.A."/>
            <person name="Baroni T.J."/>
            <person name="Aanen D.K."/>
        </authorList>
    </citation>
    <scope>NUCLEOTIDE SEQUENCE</scope>
    <source>
        <strain evidence="1">D49</strain>
    </source>
</reference>
<sequence length="164" mass="18841">MLPVELLSHIIREATHVPEAFDTSKFKDHRQQETVVKYIQKSGALVYMHDLLDAVKAGMLPSLATIVVPKFQAAEKQRMPRQKADRLRVKIMLPPGDSKYASFQYAPGTREYDFGYRICLTPPVFHTEGPQFEPGSNHFFVNFKRALKQLCEVEEYITDPIETQ</sequence>
<proteinExistence type="predicted"/>
<accession>A0A9P7K6N1</accession>
<name>A0A9P7K6N1_9AGAR</name>
<reference evidence="1" key="1">
    <citation type="submission" date="2021-02" db="EMBL/GenBank/DDBJ databases">
        <authorList>
            <person name="Nieuwenhuis M."/>
            <person name="Van De Peppel L.J.J."/>
        </authorList>
    </citation>
    <scope>NUCLEOTIDE SEQUENCE</scope>
    <source>
        <strain evidence="1">D49</strain>
    </source>
</reference>
<comment type="caution">
    <text evidence="1">The sequence shown here is derived from an EMBL/GenBank/DDBJ whole genome shotgun (WGS) entry which is preliminary data.</text>
</comment>
<protein>
    <submittedName>
        <fullName evidence="1">Uncharacterized protein</fullName>
    </submittedName>
</protein>
<organism evidence="1 2">
    <name type="scientific">Sphagnurus paluster</name>
    <dbReference type="NCBI Taxonomy" id="117069"/>
    <lineage>
        <taxon>Eukaryota</taxon>
        <taxon>Fungi</taxon>
        <taxon>Dikarya</taxon>
        <taxon>Basidiomycota</taxon>
        <taxon>Agaricomycotina</taxon>
        <taxon>Agaricomycetes</taxon>
        <taxon>Agaricomycetidae</taxon>
        <taxon>Agaricales</taxon>
        <taxon>Tricholomatineae</taxon>
        <taxon>Lyophyllaceae</taxon>
        <taxon>Sphagnurus</taxon>
    </lineage>
</organism>
<evidence type="ECO:0000313" key="2">
    <source>
        <dbReference type="Proteomes" id="UP000717328"/>
    </source>
</evidence>
<gene>
    <name evidence="1" type="ORF">H0H81_007641</name>
</gene>
<keyword evidence="2" id="KW-1185">Reference proteome</keyword>